<evidence type="ECO:0000256" key="2">
    <source>
        <dbReference type="SAM" id="Phobius"/>
    </source>
</evidence>
<dbReference type="EMBL" id="CP133762">
    <property type="protein sequence ID" value="WMX43623.1"/>
    <property type="molecule type" value="Genomic_DNA"/>
</dbReference>
<reference evidence="3 4" key="1">
    <citation type="submission" date="2023-09" db="EMBL/GenBank/DDBJ databases">
        <title>Complete genome of Streptomyces roseicoloratus T14.</title>
        <authorList>
            <person name="Bashizi T."/>
            <person name="Kim M.-J."/>
            <person name="Lee G."/>
            <person name="Tagele S.B."/>
            <person name="Shin J.-H."/>
        </authorList>
    </citation>
    <scope>NUCLEOTIDE SEQUENCE [LARGE SCALE GENOMIC DNA]</scope>
    <source>
        <strain evidence="3 4">T14</strain>
    </source>
</reference>
<gene>
    <name evidence="3" type="ORF">RGF97_00300</name>
</gene>
<keyword evidence="2" id="KW-0472">Membrane</keyword>
<feature type="transmembrane region" description="Helical" evidence="2">
    <location>
        <begin position="20"/>
        <end position="43"/>
    </location>
</feature>
<feature type="region of interest" description="Disordered" evidence="1">
    <location>
        <begin position="131"/>
        <end position="157"/>
    </location>
</feature>
<dbReference type="RefSeq" id="WP_309547563.1">
    <property type="nucleotide sequence ID" value="NZ_CP133762.1"/>
</dbReference>
<evidence type="ECO:0000313" key="4">
    <source>
        <dbReference type="Proteomes" id="UP001250858"/>
    </source>
</evidence>
<organism evidence="3 4">
    <name type="scientific">Streptomyces roseicoloratus</name>
    <dbReference type="NCBI Taxonomy" id="2508722"/>
    <lineage>
        <taxon>Bacteria</taxon>
        <taxon>Bacillati</taxon>
        <taxon>Actinomycetota</taxon>
        <taxon>Actinomycetes</taxon>
        <taxon>Kitasatosporales</taxon>
        <taxon>Streptomycetaceae</taxon>
        <taxon>Streptomyces</taxon>
    </lineage>
</organism>
<protein>
    <submittedName>
        <fullName evidence="3">Uncharacterized protein</fullName>
    </submittedName>
</protein>
<feature type="compositionally biased region" description="Basic and acidic residues" evidence="1">
    <location>
        <begin position="146"/>
        <end position="157"/>
    </location>
</feature>
<name>A0ABY9RN59_9ACTN</name>
<keyword evidence="2" id="KW-1133">Transmembrane helix</keyword>
<dbReference type="Proteomes" id="UP001250858">
    <property type="component" value="Chromosome"/>
</dbReference>
<proteinExistence type="predicted"/>
<feature type="transmembrane region" description="Helical" evidence="2">
    <location>
        <begin position="97"/>
        <end position="120"/>
    </location>
</feature>
<keyword evidence="4" id="KW-1185">Reference proteome</keyword>
<evidence type="ECO:0000256" key="1">
    <source>
        <dbReference type="SAM" id="MobiDB-lite"/>
    </source>
</evidence>
<sequence>MPKPTTGAPMMFGGEDEWWVLLFVPVVWWIFLGPFAMLALGAWCGSAPGPRPRWWSVLVPSYPVVSSSIPMIFPLSQWDRAVLEDGTAGPRPHLTDVFGYLAGYVGGITLLPWLLAYVIARLVRFVRSRRRGPAGPRRPEPTPADPDGRGAADPGRA</sequence>
<feature type="transmembrane region" description="Helical" evidence="2">
    <location>
        <begin position="55"/>
        <end position="77"/>
    </location>
</feature>
<evidence type="ECO:0000313" key="3">
    <source>
        <dbReference type="EMBL" id="WMX43623.1"/>
    </source>
</evidence>
<accession>A0ABY9RN59</accession>
<keyword evidence="2" id="KW-0812">Transmembrane</keyword>